<feature type="compositionally biased region" description="Low complexity" evidence="1">
    <location>
        <begin position="281"/>
        <end position="290"/>
    </location>
</feature>
<feature type="compositionally biased region" description="Low complexity" evidence="1">
    <location>
        <begin position="183"/>
        <end position="192"/>
    </location>
</feature>
<proteinExistence type="predicted"/>
<feature type="compositionally biased region" description="Polar residues" evidence="1">
    <location>
        <begin position="358"/>
        <end position="367"/>
    </location>
</feature>
<organism evidence="2 3">
    <name type="scientific">Rhizopus stolonifer</name>
    <name type="common">Rhizopus nigricans</name>
    <dbReference type="NCBI Taxonomy" id="4846"/>
    <lineage>
        <taxon>Eukaryota</taxon>
        <taxon>Fungi</taxon>
        <taxon>Fungi incertae sedis</taxon>
        <taxon>Mucoromycota</taxon>
        <taxon>Mucoromycotina</taxon>
        <taxon>Mucoromycetes</taxon>
        <taxon>Mucorales</taxon>
        <taxon>Mucorineae</taxon>
        <taxon>Rhizopodaceae</taxon>
        <taxon>Rhizopus</taxon>
    </lineage>
</organism>
<dbReference type="STRING" id="4846.A0A367KMA1"/>
<comment type="caution">
    <text evidence="2">The sequence shown here is derived from an EMBL/GenBank/DDBJ whole genome shotgun (WGS) entry which is preliminary data.</text>
</comment>
<feature type="compositionally biased region" description="Low complexity" evidence="1">
    <location>
        <begin position="209"/>
        <end position="239"/>
    </location>
</feature>
<dbReference type="OrthoDB" id="2290647at2759"/>
<feature type="region of interest" description="Disordered" evidence="1">
    <location>
        <begin position="157"/>
        <end position="192"/>
    </location>
</feature>
<dbReference type="AlphaFoldDB" id="A0A367KMA1"/>
<sequence length="394" mass="42858">MTQSPGLRFFNGLKDKQKKTTKESTESPDNVQGWLMSVHSFDKDDKKEENGDADILLNIVDADNNSIPLEKSKRTDGRPESIHSVDSVNLDELINANYTADMEDETDLTDLANLDIIDDSTEDFWKVNQNEEMLDTFDSGFNDYMTKSVELDWNAPTDIQTNVPKPMLKPVSKASALRKRSDSLSSDNSLTSQSTVTQYAKYGMTPMVYPSESSSSSSRPLSRLSNYSAGSLASSSGASHHPRTNGTGIPTPSRSYTSKKGSKVPTTANTARTQLSKRASHIPAPASHHSPPAPQKTLSSSSTASASRRSRIPNQRASHIPTMGTARPASPQATSRVGMRSPTPGSRLFSKTEENKRILTSPTTNTNRSSGLRPPNSSSSNGRSVSRIGIFKKV</sequence>
<protein>
    <submittedName>
        <fullName evidence="2">Uncharacterized protein</fullName>
    </submittedName>
</protein>
<reference evidence="2 3" key="1">
    <citation type="journal article" date="2018" name="G3 (Bethesda)">
        <title>Phylogenetic and Phylogenomic Definition of Rhizopus Species.</title>
        <authorList>
            <person name="Gryganskyi A.P."/>
            <person name="Golan J."/>
            <person name="Dolatabadi S."/>
            <person name="Mondo S."/>
            <person name="Robb S."/>
            <person name="Idnurm A."/>
            <person name="Muszewska A."/>
            <person name="Steczkiewicz K."/>
            <person name="Masonjones S."/>
            <person name="Liao H.L."/>
            <person name="Gajdeczka M.T."/>
            <person name="Anike F."/>
            <person name="Vuek A."/>
            <person name="Anishchenko I.M."/>
            <person name="Voigt K."/>
            <person name="de Hoog G.S."/>
            <person name="Smith M.E."/>
            <person name="Heitman J."/>
            <person name="Vilgalys R."/>
            <person name="Stajich J.E."/>
        </authorList>
    </citation>
    <scope>NUCLEOTIDE SEQUENCE [LARGE SCALE GENOMIC DNA]</scope>
    <source>
        <strain evidence="2 3">LSU 92-RS-03</strain>
    </source>
</reference>
<feature type="region of interest" description="Disordered" evidence="1">
    <location>
        <begin position="1"/>
        <end position="34"/>
    </location>
</feature>
<gene>
    <name evidence="2" type="ORF">CU098_012169</name>
</gene>
<evidence type="ECO:0000313" key="3">
    <source>
        <dbReference type="Proteomes" id="UP000253551"/>
    </source>
</evidence>
<dbReference type="EMBL" id="PJQM01001047">
    <property type="protein sequence ID" value="RCI03364.1"/>
    <property type="molecule type" value="Genomic_DNA"/>
</dbReference>
<feature type="compositionally biased region" description="Low complexity" evidence="1">
    <location>
        <begin position="368"/>
        <end position="387"/>
    </location>
</feature>
<feature type="compositionally biased region" description="Polar residues" evidence="1">
    <location>
        <begin position="244"/>
        <end position="277"/>
    </location>
</feature>
<evidence type="ECO:0000313" key="2">
    <source>
        <dbReference type="EMBL" id="RCI03364.1"/>
    </source>
</evidence>
<accession>A0A367KMA1</accession>
<feature type="region of interest" description="Disordered" evidence="1">
    <location>
        <begin position="209"/>
        <end position="394"/>
    </location>
</feature>
<dbReference type="Proteomes" id="UP000253551">
    <property type="component" value="Unassembled WGS sequence"/>
</dbReference>
<keyword evidence="3" id="KW-1185">Reference proteome</keyword>
<evidence type="ECO:0000256" key="1">
    <source>
        <dbReference type="SAM" id="MobiDB-lite"/>
    </source>
</evidence>
<name>A0A367KMA1_RHIST</name>
<feature type="compositionally biased region" description="Basic and acidic residues" evidence="1">
    <location>
        <begin position="13"/>
        <end position="25"/>
    </location>
</feature>